<gene>
    <name evidence="4" type="ORF">RDB_LOCUS4833</name>
</gene>
<keyword evidence="2" id="KW-1133">Transmembrane helix</keyword>
<dbReference type="EMBL" id="CAJMWT010000568">
    <property type="protein sequence ID" value="CAE6346009.1"/>
    <property type="molecule type" value="Genomic_DNA"/>
</dbReference>
<keyword evidence="1" id="KW-0347">Helicase</keyword>
<keyword evidence="2" id="KW-0812">Transmembrane</keyword>
<dbReference type="GO" id="GO:0006310">
    <property type="term" value="P:DNA recombination"/>
    <property type="evidence" value="ECO:0007669"/>
    <property type="project" value="UniProtKB-KW"/>
</dbReference>
<dbReference type="Gene3D" id="3.40.50.300">
    <property type="entry name" value="P-loop containing nucleotide triphosphate hydrolases"/>
    <property type="match status" value="1"/>
</dbReference>
<feature type="transmembrane region" description="Helical" evidence="2">
    <location>
        <begin position="21"/>
        <end position="40"/>
    </location>
</feature>
<evidence type="ECO:0000256" key="1">
    <source>
        <dbReference type="RuleBase" id="RU363044"/>
    </source>
</evidence>
<dbReference type="GO" id="GO:0005524">
    <property type="term" value="F:ATP binding"/>
    <property type="evidence" value="ECO:0007669"/>
    <property type="project" value="UniProtKB-KW"/>
</dbReference>
<dbReference type="InterPro" id="IPR027417">
    <property type="entry name" value="P-loop_NTPase"/>
</dbReference>
<reference evidence="4" key="1">
    <citation type="submission" date="2021-01" db="EMBL/GenBank/DDBJ databases">
        <authorList>
            <person name="Kaushik A."/>
        </authorList>
    </citation>
    <scope>NUCLEOTIDE SEQUENCE</scope>
    <source>
        <strain evidence="4">AG2-2IIIB</strain>
    </source>
</reference>
<evidence type="ECO:0000256" key="2">
    <source>
        <dbReference type="SAM" id="Phobius"/>
    </source>
</evidence>
<dbReference type="GO" id="GO:0016787">
    <property type="term" value="F:hydrolase activity"/>
    <property type="evidence" value="ECO:0007669"/>
    <property type="project" value="UniProtKB-KW"/>
</dbReference>
<dbReference type="AlphaFoldDB" id="A0A8H2WAJ5"/>
<dbReference type="GO" id="GO:0000723">
    <property type="term" value="P:telomere maintenance"/>
    <property type="evidence" value="ECO:0007669"/>
    <property type="project" value="InterPro"/>
</dbReference>
<dbReference type="InterPro" id="IPR010285">
    <property type="entry name" value="DNA_helicase_pif1-like_DEAD"/>
</dbReference>
<evidence type="ECO:0000259" key="3">
    <source>
        <dbReference type="Pfam" id="PF05970"/>
    </source>
</evidence>
<keyword evidence="2" id="KW-0472">Membrane</keyword>
<dbReference type="EC" id="5.6.2.3" evidence="1"/>
<dbReference type="Pfam" id="PF05970">
    <property type="entry name" value="PIF1"/>
    <property type="match status" value="1"/>
</dbReference>
<comment type="cofactor">
    <cofactor evidence="1">
        <name>Mg(2+)</name>
        <dbReference type="ChEBI" id="CHEBI:18420"/>
    </cofactor>
</comment>
<accession>A0A8H2WAJ5</accession>
<keyword evidence="1" id="KW-0547">Nucleotide-binding</keyword>
<keyword evidence="1" id="KW-0067">ATP-binding</keyword>
<dbReference type="GO" id="GO:0006281">
    <property type="term" value="P:DNA repair"/>
    <property type="evidence" value="ECO:0007669"/>
    <property type="project" value="UniProtKB-KW"/>
</dbReference>
<comment type="similarity">
    <text evidence="1">Belongs to the helicase family.</text>
</comment>
<dbReference type="InterPro" id="IPR051055">
    <property type="entry name" value="PIF1_helicase"/>
</dbReference>
<keyword evidence="1" id="KW-0378">Hydrolase</keyword>
<comment type="catalytic activity">
    <reaction evidence="1">
        <text>ATP + H2O = ADP + phosphate + H(+)</text>
        <dbReference type="Rhea" id="RHEA:13065"/>
        <dbReference type="ChEBI" id="CHEBI:15377"/>
        <dbReference type="ChEBI" id="CHEBI:15378"/>
        <dbReference type="ChEBI" id="CHEBI:30616"/>
        <dbReference type="ChEBI" id="CHEBI:43474"/>
        <dbReference type="ChEBI" id="CHEBI:456216"/>
        <dbReference type="EC" id="5.6.2.3"/>
    </reaction>
</comment>
<protein>
    <recommendedName>
        <fullName evidence="1">ATP-dependent DNA helicase</fullName>
        <ecNumber evidence="1">5.6.2.3</ecNumber>
    </recommendedName>
</protein>
<comment type="caution">
    <text evidence="4">The sequence shown here is derived from an EMBL/GenBank/DDBJ whole genome shotgun (WGS) entry which is preliminary data.</text>
</comment>
<dbReference type="Proteomes" id="UP000663843">
    <property type="component" value="Unassembled WGS sequence"/>
</dbReference>
<keyword evidence="1" id="KW-0233">DNA recombination</keyword>
<keyword evidence="1" id="KW-0234">DNA repair</keyword>
<keyword evidence="1" id="KW-0227">DNA damage</keyword>
<organism evidence="4 5">
    <name type="scientific">Rhizoctonia solani</name>
    <dbReference type="NCBI Taxonomy" id="456999"/>
    <lineage>
        <taxon>Eukaryota</taxon>
        <taxon>Fungi</taxon>
        <taxon>Dikarya</taxon>
        <taxon>Basidiomycota</taxon>
        <taxon>Agaricomycotina</taxon>
        <taxon>Agaricomycetes</taxon>
        <taxon>Cantharellales</taxon>
        <taxon>Ceratobasidiaceae</taxon>
        <taxon>Rhizoctonia</taxon>
    </lineage>
</organism>
<name>A0A8H2WAJ5_9AGAM</name>
<evidence type="ECO:0000313" key="5">
    <source>
        <dbReference type="Proteomes" id="UP000663843"/>
    </source>
</evidence>
<sequence>MVRYWKVNSTGRNNSAAAGNLLFRAVLLNIFTVFTGIGLGDLPLPDLLEKIRDSKSAHDCWLKTEILVIDKISMVSGKLFDLIDTIDREICENNEPFGGIKLVVSGNFFQLPPVPEKYSIHTGLELEPQFVFEANCWEATFPHTYKLT</sequence>
<proteinExistence type="inferred from homology"/>
<dbReference type="PANTHER" id="PTHR47642">
    <property type="entry name" value="ATP-DEPENDENT DNA HELICASE"/>
    <property type="match status" value="1"/>
</dbReference>
<feature type="domain" description="DNA helicase Pif1-like DEAD-box helicase" evidence="3">
    <location>
        <begin position="36"/>
        <end position="119"/>
    </location>
</feature>
<dbReference type="PANTHER" id="PTHR47642:SF5">
    <property type="entry name" value="ATP-DEPENDENT DNA HELICASE"/>
    <property type="match status" value="1"/>
</dbReference>
<dbReference type="GO" id="GO:0043139">
    <property type="term" value="F:5'-3' DNA helicase activity"/>
    <property type="evidence" value="ECO:0007669"/>
    <property type="project" value="UniProtKB-EC"/>
</dbReference>
<evidence type="ECO:0000313" key="4">
    <source>
        <dbReference type="EMBL" id="CAE6346009.1"/>
    </source>
</evidence>